<dbReference type="Proteomes" id="UP001166286">
    <property type="component" value="Unassembled WGS sequence"/>
</dbReference>
<reference evidence="3" key="1">
    <citation type="submission" date="2023-03" db="EMBL/GenBank/DDBJ databases">
        <title>Complete genome of Cladonia borealis.</title>
        <authorList>
            <person name="Park H."/>
        </authorList>
    </citation>
    <scope>NUCLEOTIDE SEQUENCE</scope>
    <source>
        <strain evidence="3">ANT050790</strain>
    </source>
</reference>
<feature type="compositionally biased region" description="Basic and acidic residues" evidence="1">
    <location>
        <begin position="102"/>
        <end position="114"/>
    </location>
</feature>
<proteinExistence type="predicted"/>
<feature type="compositionally biased region" description="Basic and acidic residues" evidence="1">
    <location>
        <begin position="155"/>
        <end position="167"/>
    </location>
</feature>
<keyword evidence="4" id="KW-1185">Reference proteome</keyword>
<sequence length="187" mass="20564">MTSTSRLMNNASSENPFFNVMPATPFQAGNQTQWGPDSIGTIVFGVIMCILGLIALWQGRQKAKSREHDVEQGPTGEALDERIANAPDPIPMVQIPPGIESEGIRPLDGEEQRRKQSSIVEVNEYSSKEEDKEEGGGEVQIGQLQGDENEVGEEFEPKRGKTTRTDTDWTLVGSDDEDEAKGKKDDD</sequence>
<protein>
    <submittedName>
        <fullName evidence="3">Uncharacterized protein</fullName>
    </submittedName>
</protein>
<keyword evidence="2" id="KW-0812">Transmembrane</keyword>
<evidence type="ECO:0000256" key="2">
    <source>
        <dbReference type="SAM" id="Phobius"/>
    </source>
</evidence>
<gene>
    <name evidence="3" type="ORF">JMJ35_005892</name>
</gene>
<dbReference type="EMBL" id="JAFEKC020000013">
    <property type="protein sequence ID" value="KAK0511319.1"/>
    <property type="molecule type" value="Genomic_DNA"/>
</dbReference>
<name>A0AA39V4H9_9LECA</name>
<evidence type="ECO:0000256" key="1">
    <source>
        <dbReference type="SAM" id="MobiDB-lite"/>
    </source>
</evidence>
<comment type="caution">
    <text evidence="3">The sequence shown here is derived from an EMBL/GenBank/DDBJ whole genome shotgun (WGS) entry which is preliminary data.</text>
</comment>
<feature type="region of interest" description="Disordered" evidence="1">
    <location>
        <begin position="88"/>
        <end position="187"/>
    </location>
</feature>
<evidence type="ECO:0000313" key="3">
    <source>
        <dbReference type="EMBL" id="KAK0511319.1"/>
    </source>
</evidence>
<keyword evidence="2" id="KW-0472">Membrane</keyword>
<accession>A0AA39V4H9</accession>
<organism evidence="3 4">
    <name type="scientific">Cladonia borealis</name>
    <dbReference type="NCBI Taxonomy" id="184061"/>
    <lineage>
        <taxon>Eukaryota</taxon>
        <taxon>Fungi</taxon>
        <taxon>Dikarya</taxon>
        <taxon>Ascomycota</taxon>
        <taxon>Pezizomycotina</taxon>
        <taxon>Lecanoromycetes</taxon>
        <taxon>OSLEUM clade</taxon>
        <taxon>Lecanoromycetidae</taxon>
        <taxon>Lecanorales</taxon>
        <taxon>Lecanorineae</taxon>
        <taxon>Cladoniaceae</taxon>
        <taxon>Cladonia</taxon>
    </lineage>
</organism>
<evidence type="ECO:0000313" key="4">
    <source>
        <dbReference type="Proteomes" id="UP001166286"/>
    </source>
</evidence>
<feature type="transmembrane region" description="Helical" evidence="2">
    <location>
        <begin position="39"/>
        <end position="57"/>
    </location>
</feature>
<keyword evidence="2" id="KW-1133">Transmembrane helix</keyword>
<dbReference type="AlphaFoldDB" id="A0AA39V4H9"/>